<sequence>MSYSSAKANQPTSSFPVQSSSTSSTVPTVPPEYFKTFPNGNKPLVNPDGSFMIFNWKNTRSTLTDKPFVGRIPPPTNSPNSLFIDRKFNRIADRHILDYFRNDLIGVDFKPQHQFLQLTFKDKPTFEHHLNSSPVKIQDKLIHLTPPKNFPRSSLVIHLHGLPIMDRKTITDHIQSALSPFCKIKEIAPVVLADTNLLTNKWDAVVQPNPSTKIPVQLMILNSSVALTWPDSSKICLNCHSLEHTHRICPHRQPPKPKPSRTYAQIVSTPTTTNKQQHISNHAPSQTDSSPSNTTYALDKQNSLHTSIHSPKPQIHESNALLSSNDNSSGFQLQIIDETDTVINEFADFNSETSSNMELDTITNTNSSSPNDSYLQSNSNSTAASKINSFSS</sequence>
<feature type="compositionally biased region" description="Low complexity" evidence="1">
    <location>
        <begin position="11"/>
        <end position="25"/>
    </location>
</feature>
<evidence type="ECO:0000313" key="3">
    <source>
        <dbReference type="Proteomes" id="UP000789572"/>
    </source>
</evidence>
<feature type="region of interest" description="Disordered" evidence="1">
    <location>
        <begin position="1"/>
        <end position="25"/>
    </location>
</feature>
<feature type="region of interest" description="Disordered" evidence="1">
    <location>
        <begin position="269"/>
        <end position="297"/>
    </location>
</feature>
<feature type="region of interest" description="Disordered" evidence="1">
    <location>
        <begin position="354"/>
        <end position="392"/>
    </location>
</feature>
<reference evidence="2" key="1">
    <citation type="submission" date="2021-06" db="EMBL/GenBank/DDBJ databases">
        <authorList>
            <person name="Kallberg Y."/>
            <person name="Tangrot J."/>
            <person name="Rosling A."/>
        </authorList>
    </citation>
    <scope>NUCLEOTIDE SEQUENCE</scope>
    <source>
        <strain evidence="2">IA702</strain>
    </source>
</reference>
<comment type="caution">
    <text evidence="2">The sequence shown here is derived from an EMBL/GenBank/DDBJ whole genome shotgun (WGS) entry which is preliminary data.</text>
</comment>
<protein>
    <submittedName>
        <fullName evidence="2">6441_t:CDS:1</fullName>
    </submittedName>
</protein>
<dbReference type="AlphaFoldDB" id="A0A9N9GV47"/>
<feature type="compositionally biased region" description="Polar residues" evidence="1">
    <location>
        <begin position="1"/>
        <end position="10"/>
    </location>
</feature>
<organism evidence="2 3">
    <name type="scientific">Paraglomus occultum</name>
    <dbReference type="NCBI Taxonomy" id="144539"/>
    <lineage>
        <taxon>Eukaryota</taxon>
        <taxon>Fungi</taxon>
        <taxon>Fungi incertae sedis</taxon>
        <taxon>Mucoromycota</taxon>
        <taxon>Glomeromycotina</taxon>
        <taxon>Glomeromycetes</taxon>
        <taxon>Paraglomerales</taxon>
        <taxon>Paraglomeraceae</taxon>
        <taxon>Paraglomus</taxon>
    </lineage>
</organism>
<accession>A0A9N9GV47</accession>
<evidence type="ECO:0000256" key="1">
    <source>
        <dbReference type="SAM" id="MobiDB-lite"/>
    </source>
</evidence>
<evidence type="ECO:0000313" key="2">
    <source>
        <dbReference type="EMBL" id="CAG8636502.1"/>
    </source>
</evidence>
<gene>
    <name evidence="2" type="ORF">POCULU_LOCUS9187</name>
</gene>
<proteinExistence type="predicted"/>
<dbReference type="EMBL" id="CAJVPJ010003190">
    <property type="protein sequence ID" value="CAG8636502.1"/>
    <property type="molecule type" value="Genomic_DNA"/>
</dbReference>
<name>A0A9N9GV47_9GLOM</name>
<dbReference type="Proteomes" id="UP000789572">
    <property type="component" value="Unassembled WGS sequence"/>
</dbReference>
<keyword evidence="3" id="KW-1185">Reference proteome</keyword>